<dbReference type="PANTHER" id="PTHR31286:SF57">
    <property type="entry name" value="DUF4283 DOMAIN-CONTAINING PROTEIN"/>
    <property type="match status" value="1"/>
</dbReference>
<dbReference type="EMBL" id="JAAMPC010000015">
    <property type="protein sequence ID" value="KAG2257458.1"/>
    <property type="molecule type" value="Genomic_DNA"/>
</dbReference>
<accession>A0A8X7PUK9</accession>
<keyword evidence="2" id="KW-1185">Reference proteome</keyword>
<evidence type="ECO:0000313" key="1">
    <source>
        <dbReference type="EMBL" id="KAG2257458.1"/>
    </source>
</evidence>
<evidence type="ECO:0008006" key="3">
    <source>
        <dbReference type="Google" id="ProtNLM"/>
    </source>
</evidence>
<dbReference type="OrthoDB" id="1751950at2759"/>
<protein>
    <recommendedName>
        <fullName evidence="3">CCHC-type domain-containing protein</fullName>
    </recommendedName>
</protein>
<reference evidence="1 2" key="1">
    <citation type="submission" date="2020-02" db="EMBL/GenBank/DDBJ databases">
        <authorList>
            <person name="Ma Q."/>
            <person name="Huang Y."/>
            <person name="Song X."/>
            <person name="Pei D."/>
        </authorList>
    </citation>
    <scope>NUCLEOTIDE SEQUENCE [LARGE SCALE GENOMIC DNA]</scope>
    <source>
        <strain evidence="1">Sxm20200214</strain>
        <tissue evidence="1">Leaf</tissue>
    </source>
</reference>
<dbReference type="Proteomes" id="UP000886595">
    <property type="component" value="Unassembled WGS sequence"/>
</dbReference>
<dbReference type="AlphaFoldDB" id="A0A8X7PUK9"/>
<proteinExistence type="predicted"/>
<comment type="caution">
    <text evidence="1">The sequence shown here is derived from an EMBL/GenBank/DDBJ whole genome shotgun (WGS) entry which is preliminary data.</text>
</comment>
<gene>
    <name evidence="1" type="ORF">Bca52824_076752</name>
</gene>
<dbReference type="InterPro" id="IPR040256">
    <property type="entry name" value="At4g02000-like"/>
</dbReference>
<name>A0A8X7PUK9_BRACI</name>
<dbReference type="PANTHER" id="PTHR31286">
    <property type="entry name" value="GLYCINE-RICH CELL WALL STRUCTURAL PROTEIN 1.8-LIKE"/>
    <property type="match status" value="1"/>
</dbReference>
<sequence length="220" mass="24709">MGEAKVLVEVELDKPFPKLIALDDKQGNIYVEYTWIPSNCERCGALGHKEKRCLLPSKPQDSAPAKVHVPNEEVPLVEIDKLLQNSSETLAALHKITTNSSFNARLEVLASTTFTHSHEVISTSCLKFENTLPMLAVENAAHPHSHKLISHHSPITHNHKQFNMEREILPTHGKIDGFDEVVETSGLVLLELDISLYIRHFLSNSPMWDLLCYLTFSPSN</sequence>
<evidence type="ECO:0000313" key="2">
    <source>
        <dbReference type="Proteomes" id="UP000886595"/>
    </source>
</evidence>
<organism evidence="1 2">
    <name type="scientific">Brassica carinata</name>
    <name type="common">Ethiopian mustard</name>
    <name type="synonym">Abyssinian cabbage</name>
    <dbReference type="NCBI Taxonomy" id="52824"/>
    <lineage>
        <taxon>Eukaryota</taxon>
        <taxon>Viridiplantae</taxon>
        <taxon>Streptophyta</taxon>
        <taxon>Embryophyta</taxon>
        <taxon>Tracheophyta</taxon>
        <taxon>Spermatophyta</taxon>
        <taxon>Magnoliopsida</taxon>
        <taxon>eudicotyledons</taxon>
        <taxon>Gunneridae</taxon>
        <taxon>Pentapetalae</taxon>
        <taxon>rosids</taxon>
        <taxon>malvids</taxon>
        <taxon>Brassicales</taxon>
        <taxon>Brassicaceae</taxon>
        <taxon>Brassiceae</taxon>
        <taxon>Brassica</taxon>
    </lineage>
</organism>